<accession>A0A1B0DF72</accession>
<dbReference type="Proteomes" id="UP000092462">
    <property type="component" value="Unassembled WGS sequence"/>
</dbReference>
<sequence>MENLIHTHFRGPSITQQSHRSFINTASKFHLQFCYFSSKIL</sequence>
<reference evidence="1" key="1">
    <citation type="submission" date="2022-08" db="UniProtKB">
        <authorList>
            <consortium name="EnsemblMetazoa"/>
        </authorList>
    </citation>
    <scope>IDENTIFICATION</scope>
    <source>
        <strain evidence="1">Israel</strain>
    </source>
</reference>
<keyword evidence="2" id="KW-1185">Reference proteome</keyword>
<dbReference type="EnsemblMetazoa" id="PPAI006681-RA">
    <property type="protein sequence ID" value="PPAI006681-PA"/>
    <property type="gene ID" value="PPAI006681"/>
</dbReference>
<protein>
    <submittedName>
        <fullName evidence="1">Uncharacterized protein</fullName>
    </submittedName>
</protein>
<dbReference type="VEuPathDB" id="VectorBase:PPAI006681"/>
<dbReference type="AlphaFoldDB" id="A0A1B0DF72"/>
<proteinExistence type="predicted"/>
<evidence type="ECO:0000313" key="2">
    <source>
        <dbReference type="Proteomes" id="UP000092462"/>
    </source>
</evidence>
<organism evidence="1 2">
    <name type="scientific">Phlebotomus papatasi</name>
    <name type="common">Sandfly</name>
    <dbReference type="NCBI Taxonomy" id="29031"/>
    <lineage>
        <taxon>Eukaryota</taxon>
        <taxon>Metazoa</taxon>
        <taxon>Ecdysozoa</taxon>
        <taxon>Arthropoda</taxon>
        <taxon>Hexapoda</taxon>
        <taxon>Insecta</taxon>
        <taxon>Pterygota</taxon>
        <taxon>Neoptera</taxon>
        <taxon>Endopterygota</taxon>
        <taxon>Diptera</taxon>
        <taxon>Nematocera</taxon>
        <taxon>Psychodoidea</taxon>
        <taxon>Psychodidae</taxon>
        <taxon>Phlebotomus</taxon>
        <taxon>Phlebotomus</taxon>
    </lineage>
</organism>
<name>A0A1B0DF72_PHLPP</name>
<evidence type="ECO:0000313" key="1">
    <source>
        <dbReference type="EnsemblMetazoa" id="PPAI006681-PA"/>
    </source>
</evidence>
<dbReference type="EMBL" id="AJVK01033394">
    <property type="status" value="NOT_ANNOTATED_CDS"/>
    <property type="molecule type" value="Genomic_DNA"/>
</dbReference>